<dbReference type="InterPro" id="IPR017853">
    <property type="entry name" value="GH"/>
</dbReference>
<dbReference type="SUPFAM" id="SSF51011">
    <property type="entry name" value="Glycosyl hydrolase domain"/>
    <property type="match status" value="1"/>
</dbReference>
<dbReference type="InterPro" id="IPR000322">
    <property type="entry name" value="Glyco_hydro_31_TIM"/>
</dbReference>
<dbReference type="InterPro" id="IPR013780">
    <property type="entry name" value="Glyco_hydro_b"/>
</dbReference>
<dbReference type="EMBL" id="LFYR01000265">
    <property type="protein sequence ID" value="KMZ74649.1"/>
    <property type="molecule type" value="Genomic_DNA"/>
</dbReference>
<gene>
    <name evidence="5" type="ORF">ZOSMA_124G00400</name>
</gene>
<dbReference type="Pfam" id="PF01055">
    <property type="entry name" value="Glyco_hydro_31_2nd"/>
    <property type="match status" value="1"/>
</dbReference>
<dbReference type="GO" id="GO:0005975">
    <property type="term" value="P:carbohydrate metabolic process"/>
    <property type="evidence" value="ECO:0007669"/>
    <property type="project" value="InterPro"/>
</dbReference>
<dbReference type="AlphaFoldDB" id="A0A0K9Q0H2"/>
<dbReference type="Proteomes" id="UP000036987">
    <property type="component" value="Unassembled WGS sequence"/>
</dbReference>
<comment type="caution">
    <text evidence="5">The sequence shown here is derived from an EMBL/GenBank/DDBJ whole genome shotgun (WGS) entry which is preliminary data.</text>
</comment>
<protein>
    <submittedName>
        <fullName evidence="5">Uncharacterized protein</fullName>
    </submittedName>
</protein>
<evidence type="ECO:0000256" key="1">
    <source>
        <dbReference type="ARBA" id="ARBA00007806"/>
    </source>
</evidence>
<dbReference type="OrthoDB" id="1916855at2759"/>
<accession>A0A0K9Q0H2</accession>
<dbReference type="Gene3D" id="3.20.20.80">
    <property type="entry name" value="Glycosidases"/>
    <property type="match status" value="1"/>
</dbReference>
<feature type="domain" description="Glycoside hydrolase family 31 TIM barrel" evidence="3">
    <location>
        <begin position="63"/>
        <end position="139"/>
    </location>
</feature>
<proteinExistence type="inferred from homology"/>
<feature type="domain" description="Glycosyl hydrolase family 31 C-terminal" evidence="4">
    <location>
        <begin position="147"/>
        <end position="192"/>
    </location>
</feature>
<keyword evidence="2" id="KW-0378">Hydrolase</keyword>
<evidence type="ECO:0000313" key="6">
    <source>
        <dbReference type="Proteomes" id="UP000036987"/>
    </source>
</evidence>
<organism evidence="5 6">
    <name type="scientific">Zostera marina</name>
    <name type="common">Eelgrass</name>
    <dbReference type="NCBI Taxonomy" id="29655"/>
    <lineage>
        <taxon>Eukaryota</taxon>
        <taxon>Viridiplantae</taxon>
        <taxon>Streptophyta</taxon>
        <taxon>Embryophyta</taxon>
        <taxon>Tracheophyta</taxon>
        <taxon>Spermatophyta</taxon>
        <taxon>Magnoliopsida</taxon>
        <taxon>Liliopsida</taxon>
        <taxon>Zosteraceae</taxon>
        <taxon>Zostera</taxon>
    </lineage>
</organism>
<evidence type="ECO:0000256" key="2">
    <source>
        <dbReference type="RuleBase" id="RU361185"/>
    </source>
</evidence>
<dbReference type="Pfam" id="PF21365">
    <property type="entry name" value="Glyco_hydro_31_3rd"/>
    <property type="match status" value="1"/>
</dbReference>
<dbReference type="PANTHER" id="PTHR22762">
    <property type="entry name" value="ALPHA-GLUCOSIDASE"/>
    <property type="match status" value="1"/>
</dbReference>
<name>A0A0K9Q0H2_ZOSMR</name>
<reference evidence="6" key="1">
    <citation type="journal article" date="2016" name="Nature">
        <title>The genome of the seagrass Zostera marina reveals angiosperm adaptation to the sea.</title>
        <authorList>
            <person name="Olsen J.L."/>
            <person name="Rouze P."/>
            <person name="Verhelst B."/>
            <person name="Lin Y.-C."/>
            <person name="Bayer T."/>
            <person name="Collen J."/>
            <person name="Dattolo E."/>
            <person name="De Paoli E."/>
            <person name="Dittami S."/>
            <person name="Maumus F."/>
            <person name="Michel G."/>
            <person name="Kersting A."/>
            <person name="Lauritano C."/>
            <person name="Lohaus R."/>
            <person name="Toepel M."/>
            <person name="Tonon T."/>
            <person name="Vanneste K."/>
            <person name="Amirebrahimi M."/>
            <person name="Brakel J."/>
            <person name="Bostroem C."/>
            <person name="Chovatia M."/>
            <person name="Grimwood J."/>
            <person name="Jenkins J.W."/>
            <person name="Jueterbock A."/>
            <person name="Mraz A."/>
            <person name="Stam W.T."/>
            <person name="Tice H."/>
            <person name="Bornberg-Bauer E."/>
            <person name="Green P.J."/>
            <person name="Pearson G.A."/>
            <person name="Procaccini G."/>
            <person name="Duarte C.M."/>
            <person name="Schmutz J."/>
            <person name="Reusch T.B.H."/>
            <person name="Van de Peer Y."/>
        </authorList>
    </citation>
    <scope>NUCLEOTIDE SEQUENCE [LARGE SCALE GENOMIC DNA]</scope>
    <source>
        <strain evidence="6">cv. Finnish</strain>
    </source>
</reference>
<keyword evidence="2" id="KW-0326">Glycosidase</keyword>
<comment type="similarity">
    <text evidence="1 2">Belongs to the glycosyl hydrolase 31 family.</text>
</comment>
<evidence type="ECO:0000259" key="3">
    <source>
        <dbReference type="Pfam" id="PF01055"/>
    </source>
</evidence>
<evidence type="ECO:0000313" key="5">
    <source>
        <dbReference type="EMBL" id="KMZ74649.1"/>
    </source>
</evidence>
<dbReference type="InterPro" id="IPR048395">
    <property type="entry name" value="Glyco_hydro_31_C"/>
</dbReference>
<keyword evidence="6" id="KW-1185">Reference proteome</keyword>
<dbReference type="STRING" id="29655.A0A0K9Q0H2"/>
<dbReference type="SUPFAM" id="SSF51445">
    <property type="entry name" value="(Trans)glycosidases"/>
    <property type="match status" value="1"/>
</dbReference>
<dbReference type="GO" id="GO:0004553">
    <property type="term" value="F:hydrolase activity, hydrolyzing O-glycosyl compounds"/>
    <property type="evidence" value="ECO:0007669"/>
    <property type="project" value="InterPro"/>
</dbReference>
<dbReference type="PANTHER" id="PTHR22762:SF127">
    <property type="entry name" value="ALPHA-XYLOSIDASE 1-RELATED"/>
    <property type="match status" value="1"/>
</dbReference>
<dbReference type="Gene3D" id="2.60.40.1180">
    <property type="entry name" value="Golgi alpha-mannosidase II"/>
    <property type="match status" value="1"/>
</dbReference>
<sequence length="206" mass="23446">MNEVSNFCTGNCKLPTTHSCPIPGNEQPWICCLDCKNITNTRWDDPPYKINVSGIGAPLGYTDMFGMPMVGFDICGFYPQPTEELCNRWIQLGAFYPFSRDHANFHSPRQELYVWNTVAESAQNTLGLRYKLLPYLYTLNYDAHVSGAPLARPVFFSFSNFTKGYELTMQFLLGESIMVSPVLKKQSTVVNVGEVFFFFRVVRSEN</sequence>
<evidence type="ECO:0000259" key="4">
    <source>
        <dbReference type="Pfam" id="PF21365"/>
    </source>
</evidence>